<dbReference type="HOGENOM" id="CLU_048674_0_0_1"/>
<sequence length="454" mass="52653">MRSFIQTETSGNLAWHLSIILLNNTSLLRRVTNRNSNQRRRRLDCSVEDLSQYNYRRRHISIPYLENLISNKFSRYTVHRYSKRFTLLDECIYRIESLSPSERMQNSVVDDLAHRFKSQFEDCRTDVSDSEESQDWFVNDHKSSEALPSPEKTNDIRAFRCVPSRTNEEIETCDIMEHTSLPDASPRSKTRAKSGSLLKRIVSSGFRPGDDIDPQGAAFLHHMPSFPAGVLVMELGISKDQPPNRKYGAKFFRIYVPQVHENQLEFCIYAHQRLNKSKIRFSFDPQATSKLIHPIYCTKLLVQHHSSAESPIESKNLVRSIKRFRPQSTKAARQFHFQVEQEVRKQELTVHLNAQAKIRPMFHHRSASDASNDSSESHGDTYRALIQKFINPIVELRRGNSVVLKIEKEGDTGSEKYIITYAKPLTLFIRYRILQPFRSANVNLKHMTSSTSHQ</sequence>
<accession>F0W784</accession>
<organism evidence="1">
    <name type="scientific">Albugo laibachii Nc14</name>
    <dbReference type="NCBI Taxonomy" id="890382"/>
    <lineage>
        <taxon>Eukaryota</taxon>
        <taxon>Sar</taxon>
        <taxon>Stramenopiles</taxon>
        <taxon>Oomycota</taxon>
        <taxon>Peronosporomycetes</taxon>
        <taxon>Albuginales</taxon>
        <taxon>Albuginaceae</taxon>
        <taxon>Albugo</taxon>
    </lineage>
</organism>
<name>F0W784_9STRA</name>
<reference evidence="1" key="1">
    <citation type="journal article" date="2011" name="PLoS Biol.">
        <title>Gene gain and loss during evolution of obligate parasitism in the white rust pathogen of Arabidopsis thaliana.</title>
        <authorList>
            <person name="Kemen E."/>
            <person name="Gardiner A."/>
            <person name="Schultz-Larsen T."/>
            <person name="Kemen A.C."/>
            <person name="Balmuth A.L."/>
            <person name="Robert-Seilaniantz A."/>
            <person name="Bailey K."/>
            <person name="Holub E."/>
            <person name="Studholme D.J."/>
            <person name="Maclean D."/>
            <person name="Jones J.D."/>
        </authorList>
    </citation>
    <scope>NUCLEOTIDE SEQUENCE</scope>
</reference>
<dbReference type="AlphaFoldDB" id="F0W784"/>
<gene>
    <name evidence="1" type="primary">AlNc14C28G2710</name>
    <name evidence="1" type="ORF">ALNC14_031260</name>
</gene>
<dbReference type="EMBL" id="FR824073">
    <property type="protein sequence ID" value="CCA16983.1"/>
    <property type="molecule type" value="Genomic_DNA"/>
</dbReference>
<proteinExistence type="predicted"/>
<protein>
    <submittedName>
        <fullName evidence="1">Uncharacterized protein AlNc14C28G2710</fullName>
    </submittedName>
</protein>
<reference evidence="1" key="2">
    <citation type="submission" date="2011-02" db="EMBL/GenBank/DDBJ databases">
        <authorList>
            <person name="MacLean D."/>
        </authorList>
    </citation>
    <scope>NUCLEOTIDE SEQUENCE</scope>
</reference>
<evidence type="ECO:0000313" key="1">
    <source>
        <dbReference type="EMBL" id="CCA16983.1"/>
    </source>
</evidence>